<protein>
    <submittedName>
        <fullName evidence="2">Uncharacterized protein</fullName>
    </submittedName>
</protein>
<reference evidence="2 3" key="1">
    <citation type="submission" date="2024-09" db="EMBL/GenBank/DDBJ databases">
        <authorList>
            <person name="Sun Q."/>
            <person name="Mori K."/>
        </authorList>
    </citation>
    <scope>NUCLEOTIDE SEQUENCE [LARGE SCALE GENOMIC DNA]</scope>
    <source>
        <strain evidence="2 3">CCM 7609</strain>
    </source>
</reference>
<feature type="compositionally biased region" description="Gly residues" evidence="1">
    <location>
        <begin position="41"/>
        <end position="52"/>
    </location>
</feature>
<gene>
    <name evidence="2" type="ORF">ACFFX0_26180</name>
</gene>
<proteinExistence type="predicted"/>
<feature type="region of interest" description="Disordered" evidence="1">
    <location>
        <begin position="26"/>
        <end position="56"/>
    </location>
</feature>
<sequence>MPCSSDRLASTPVLNALWGAKTTSRLCPPRRAASGGRRQEAGGGQGAPGTGTGVLWSRVRRGASWTWCPGPSPAAPR</sequence>
<name>A0ABV5G6B8_9MICC</name>
<accession>A0ABV5G6B8</accession>
<evidence type="ECO:0000256" key="1">
    <source>
        <dbReference type="SAM" id="MobiDB-lite"/>
    </source>
</evidence>
<evidence type="ECO:0000313" key="3">
    <source>
        <dbReference type="Proteomes" id="UP001589575"/>
    </source>
</evidence>
<dbReference type="EMBL" id="JBHMFI010000002">
    <property type="protein sequence ID" value="MFB9074493.1"/>
    <property type="molecule type" value="Genomic_DNA"/>
</dbReference>
<comment type="caution">
    <text evidence="2">The sequence shown here is derived from an EMBL/GenBank/DDBJ whole genome shotgun (WGS) entry which is preliminary data.</text>
</comment>
<organism evidence="2 3">
    <name type="scientific">Citricoccus parietis</name>
    <dbReference type="NCBI Taxonomy" id="592307"/>
    <lineage>
        <taxon>Bacteria</taxon>
        <taxon>Bacillati</taxon>
        <taxon>Actinomycetota</taxon>
        <taxon>Actinomycetes</taxon>
        <taxon>Micrococcales</taxon>
        <taxon>Micrococcaceae</taxon>
        <taxon>Citricoccus</taxon>
    </lineage>
</organism>
<keyword evidence="3" id="KW-1185">Reference proteome</keyword>
<evidence type="ECO:0000313" key="2">
    <source>
        <dbReference type="EMBL" id="MFB9074493.1"/>
    </source>
</evidence>
<dbReference type="Proteomes" id="UP001589575">
    <property type="component" value="Unassembled WGS sequence"/>
</dbReference>